<evidence type="ECO:0008006" key="3">
    <source>
        <dbReference type="Google" id="ProtNLM"/>
    </source>
</evidence>
<dbReference type="EMBL" id="LBSX01000003">
    <property type="protein sequence ID" value="KKQ27987.1"/>
    <property type="molecule type" value="Genomic_DNA"/>
</dbReference>
<accession>A0A0G0GDA4</accession>
<dbReference type="STRING" id="1619046.US42_C0003G0044"/>
<comment type="caution">
    <text evidence="1">The sequence shown here is derived from an EMBL/GenBank/DDBJ whole genome shotgun (WGS) entry which is preliminary data.</text>
</comment>
<dbReference type="Proteomes" id="UP000034849">
    <property type="component" value="Unassembled WGS sequence"/>
</dbReference>
<name>A0A0G0GDA4_9BACT</name>
<sequence>MFILHKTKKSLLVILISIFICVQLFGVLAFAKPANAQMDSAITAAFSGKWTWEQVGNSLLAASLGALVNGMSYFMRKMAYDTAMYVSSGGKGKGALAFKQGPAKYFENVAKDAAASAIEVFGEPFGLNLCQTPDLRVQVYLQVGLRNMYGDGGGGQTGPQPRCDWNKLSNSWSGEAFESKYGPGGRKFLAETFSNSLRVEDTDFGIALGAMGKIDRIKANAEAGAATERIEGQGYKALTGLITGNVKTPAQIIKTETEAITAKNQTDLSAKQIAGIYGSGALQIIPMGASVFINTLTGQLLNKLMSAAQGLFSDDSGEESTDGGTTNFFAQYVQDTRKAAAQAFNFLYTAVPQKQLNTYDIISEFAACPDSPSLNNCVIDTQLQQAIERAKSNKPLTIKEAMSDTEKLLNKKGFLISPRREVDNTNFNCYKKGYCYSNLQKLRKARILPIGFELAALKSDPDNPWTLEQVVNGFEDCKRDENGEAIPDVGHPFCHLIDPNWIIRSPEAHCEAKVNGPILESPDTARRQTECVDISTCLAENENGTCASPFSYCLREKNIWQIGGQSCNDYYSTCDTYFDSTGKAVSYLSRTLDFGECNLDAVGCRAYSLEQGAGGVWQNSEQIIFNNKYLSRPQTIFFNKNIDNYRCANANDEGCSAFNAVGADNSRGSLTYLKKAPDYLGCYDINTSTGSAVINWPKTKVELSYLNDRSESCKNFAGVCLPDELGCESYTSGDGGVAIPGIIGSNYCRPECVGYDTYKQEATNFSSSTFPLHFIPGKGTKCLPQEAGCEEFTNIDTVTKGGEGLEYYTDLRYCERPAANNQETYYSWQGSATEGYVLRTHKLLPIDPVEAGIISGLSGFVSSTVGANVKSTFVSSSPAYVDDSVEALEKNYNLCNATSYNVLINNPYSKEAKSADCRALYNKKGDVYYRLLAETVTISEACHPLRKTESELYVDQNISVANCTAKGGKVENSQCLRCYRGGKLDSTGNACIYWTISKSGESVSCTPTAKSCRAYTGNTGNNIKEILFNGEDIVTFEPTSTDPGALTAAAAGWLGTKQVRPESIQVGQYSLGVQGEIKYEFASNVIESNSWYELSFWAKGNTQNLNIRFYGKNATGGFEEKGEFTYNPYVQVSVPATVGAEWQEYSLGPILFKGNGEKEVRLSFSSNVTNKEYYLDNIRLTKIQDHTYLIKNSWKTVEGYDVPLTCDNEPADGLPGVALGCKAYRDSQGTPISATGFEKLCRPEAVGCQEFYDTFNTPNEITTSSYNVWCNGNVQGVCKLTSSTVELGKCEVPVGQTGCLVDKIVVPEGVAFPSGITNASVVTSTIIIPADTPIGQQIYLTNRRSFKCSESALGCTKVALESRTVLGLNNSPSLYDFSETYLKNNPANYSETLCADSLVGCQEFKSGSDITYFKNPEILGSVQCNYKTLVDIAGTKYSGWFRDGVGTCINNADKFCRADKDCGTGTEAKCNTKDPVPCYENYVQAGSNYGVWSNSSDNYKGLVGMCPAAQNGCTELIDPADTSQNNPEGKPYYIIFNRDVEKRTGECEGKVSLKDGCVLFDRTDLPNKIYNVAETYKNSENLTDNKYGSVTPSTTVSALEPKLKANLILKVERDRQCSEWLQCKSYAVNYNEKGQPTNLCEEFKRCTQLNDRGECISWVPENDELYSQTLTEDFYVGRSTNWYAEDFSGYSLLNKYQIGSYVYLKMGLPNEPTFLAHTVDDRTRPEGAAGCTVALGAQPDSKDGDICGLANGGRCWQGNCVYPLEGSFTEEAVKATFASYLEQGSCKAYPEKESPFEVYQATEDFGDTGAPKQLFGVTSTISGSKFRWNYPGRKDSFGKVNICQDYKDTDGNNYKCSCGYVKVTYKNNVTDYWPATNKIESILPKGVCSGGSLDGIPCDPDYGDKNQCGDVLENPGQCSRITERTQRNGQTGFCLEYDLSRPLGKANTDFKKQTYACLTWLPVEVSASGIDTYNYYEKAGYHPGIDANASLGQVFCTESTANGQFTYDTTQYQNLGGIVESKCSYLFNEFGQSRINTSDLTGACGPSGAVTSNYSGDQFGLNMYTTLSKLLIYFDTGLENFQTSFAWLGDKNNYDSGYVTNKNVYTFMQLFGWHGVDKFLTQKDVMSTNGAISAPDVVVWYIKDPTWWVDTLLRLSNTGWDLSSDYFTTRIPHSYSYDINKTIYLNEVRRIYLPSFAFIVDDGTLHGDAGDDMVFTDDIYIDFERLRTNGSLYDRFQNPCVKGGSLTCISVDGPRNAAYSRKEVYEPGASHFVGYEDDETFPYYTFYGVRDDGTEVYGIYLLTQEFLDKYPGATNIYKAMVWNIDRNNNGDIWPNQLAGRYILTWENKNGVLTKPGEGYPSVETSLAAGNALCEKIVNGVPKCEINKVSYLGALIEFMPRCTTFNLVHKNQSNDDYDTKNKAWTNRVWINGAEKYTFDRAGNEYFKRDGAGTSAPYGATALSETDFTDKTVLRKYWYQNLVFAGGFPFACYDKIFSGANFDVVPVIGLYFSGNWGEKAYCSGLLGHISELRTFKPIIEKFSSQVNINSSPWEKGFDGEDALARLFAKSFEIKFRSPTSTDETNFVRVVDGTDNAGDLGIANKYYSDTESEVTLFPPRIYSLNPNTCKTGLSSVPCTYGEENNVTVGNKNGTKTDYNKDGSIDEDLTGDQIPEYNYGLTSFLASVKFYALADENRMPIKRVLVEWGDGSIKDERVGMYRNHLPFCSDDAETANRNFCFANGVNTQLTCTTPEDCPVEPGTDYYCHASVPAEPHFGVAKRACETNIFERVHNYTCTDLDAGEVWTSTTEQLSSDIKQKLQRMGVANVPFVCIFQPKVQVLDNWGWCNGTCGDLTDYGGNNNGIIDGSEFEGCYNNTDPASGSLDCDPGVSPVTNEKHWTQYQGQIIVVPTSTASGGY</sequence>
<dbReference type="Gene3D" id="2.60.120.260">
    <property type="entry name" value="Galactose-binding domain-like"/>
    <property type="match status" value="1"/>
</dbReference>
<gene>
    <name evidence="1" type="ORF">US42_C0003G0044</name>
</gene>
<reference evidence="1 2" key="1">
    <citation type="journal article" date="2015" name="Nature">
        <title>rRNA introns, odd ribosomes, and small enigmatic genomes across a large radiation of phyla.</title>
        <authorList>
            <person name="Brown C.T."/>
            <person name="Hug L.A."/>
            <person name="Thomas B.C."/>
            <person name="Sharon I."/>
            <person name="Castelle C.J."/>
            <person name="Singh A."/>
            <person name="Wilkins M.J."/>
            <person name="Williams K.H."/>
            <person name="Banfield J.F."/>
        </authorList>
    </citation>
    <scope>NUCLEOTIDE SEQUENCE [LARGE SCALE GENOMIC DNA]</scope>
</reference>
<organism evidence="1 2">
    <name type="scientific">Candidatus Magasanikbacteria bacterium GW2011_GWC2_37_14</name>
    <dbReference type="NCBI Taxonomy" id="1619046"/>
    <lineage>
        <taxon>Bacteria</taxon>
        <taxon>Candidatus Magasanikiibacteriota</taxon>
    </lineage>
</organism>
<evidence type="ECO:0000313" key="2">
    <source>
        <dbReference type="Proteomes" id="UP000034849"/>
    </source>
</evidence>
<protein>
    <recommendedName>
        <fullName evidence="3">CBM-cenC domain-containing protein</fullName>
    </recommendedName>
</protein>
<proteinExistence type="predicted"/>
<evidence type="ECO:0000313" key="1">
    <source>
        <dbReference type="EMBL" id="KKQ27987.1"/>
    </source>
</evidence>